<organism evidence="1 2">
    <name type="scientific">Podarcis muralis</name>
    <name type="common">Wall lizard</name>
    <name type="synonym">Lacerta muralis</name>
    <dbReference type="NCBI Taxonomy" id="64176"/>
    <lineage>
        <taxon>Eukaryota</taxon>
        <taxon>Metazoa</taxon>
        <taxon>Chordata</taxon>
        <taxon>Craniata</taxon>
        <taxon>Vertebrata</taxon>
        <taxon>Euteleostomi</taxon>
        <taxon>Lepidosauria</taxon>
        <taxon>Squamata</taxon>
        <taxon>Bifurcata</taxon>
        <taxon>Unidentata</taxon>
        <taxon>Episquamata</taxon>
        <taxon>Laterata</taxon>
        <taxon>Lacertibaenia</taxon>
        <taxon>Lacertidae</taxon>
        <taxon>Podarcis</taxon>
    </lineage>
</organism>
<name>A0A670HPJ9_PODMU</name>
<proteinExistence type="predicted"/>
<keyword evidence="2" id="KW-1185">Reference proteome</keyword>
<sequence>MEDNLTRLRGIAKEAARDRQTNTEMQRQDNFQLAWIAAKSNCKQHFLPTKGREPGFRGVGWVLFSFSAGPSKHLHVPFTTLPALFPTQANKLSLSHQQKAMIEHSVFVLHIWVRLEGLTYQALQQSTKSQALPEH</sequence>
<evidence type="ECO:0000313" key="2">
    <source>
        <dbReference type="Proteomes" id="UP000472272"/>
    </source>
</evidence>
<protein>
    <submittedName>
        <fullName evidence="1">Uncharacterized protein</fullName>
    </submittedName>
</protein>
<dbReference type="Proteomes" id="UP000472272">
    <property type="component" value="Chromosome 3"/>
</dbReference>
<reference evidence="1" key="3">
    <citation type="submission" date="2025-09" db="UniProtKB">
        <authorList>
            <consortium name="Ensembl"/>
        </authorList>
    </citation>
    <scope>IDENTIFICATION</scope>
</reference>
<dbReference type="Ensembl" id="ENSPMRT00000001037.1">
    <property type="protein sequence ID" value="ENSPMRP00000000977.1"/>
    <property type="gene ID" value="ENSPMRG00000000725.1"/>
</dbReference>
<accession>A0A670HPJ9</accession>
<dbReference type="AlphaFoldDB" id="A0A670HPJ9"/>
<evidence type="ECO:0000313" key="1">
    <source>
        <dbReference type="Ensembl" id="ENSPMRP00000000977.1"/>
    </source>
</evidence>
<reference evidence="1" key="2">
    <citation type="submission" date="2025-08" db="UniProtKB">
        <authorList>
            <consortium name="Ensembl"/>
        </authorList>
    </citation>
    <scope>IDENTIFICATION</scope>
</reference>
<reference evidence="1 2" key="1">
    <citation type="journal article" date="2019" name="Proc. Natl. Acad. Sci. U.S.A.">
        <title>Regulatory changes in pterin and carotenoid genes underlie balanced color polymorphisms in the wall lizard.</title>
        <authorList>
            <person name="Andrade P."/>
            <person name="Pinho C."/>
            <person name="Perez I de Lanuza G."/>
            <person name="Afonso S."/>
            <person name="Brejcha J."/>
            <person name="Rubin C.J."/>
            <person name="Wallerman O."/>
            <person name="Pereira P."/>
            <person name="Sabatino S.J."/>
            <person name="Bellati A."/>
            <person name="Pellitteri-Rosa D."/>
            <person name="Bosakova Z."/>
            <person name="Bunikis I."/>
            <person name="Carretero M.A."/>
            <person name="Feiner N."/>
            <person name="Marsik P."/>
            <person name="Pauperio F."/>
            <person name="Salvi D."/>
            <person name="Soler L."/>
            <person name="While G.M."/>
            <person name="Uller T."/>
            <person name="Font E."/>
            <person name="Andersson L."/>
            <person name="Carneiro M."/>
        </authorList>
    </citation>
    <scope>NUCLEOTIDE SEQUENCE</scope>
</reference>